<proteinExistence type="predicted"/>
<keyword evidence="2" id="KW-1185">Reference proteome</keyword>
<reference evidence="1 2" key="1">
    <citation type="submission" date="2023-11" db="EMBL/GenBank/DDBJ databases">
        <title>Draft genome of Azohydromonas lata strain H1 (DSM1123), a polyhydroxyalkanoate producer.</title>
        <authorList>
            <person name="Traversa D."/>
            <person name="D'Addabbo P."/>
            <person name="Pazzani C."/>
            <person name="Manzari C."/>
            <person name="Chiara M."/>
            <person name="Scrascia M."/>
        </authorList>
    </citation>
    <scope>NUCLEOTIDE SEQUENCE [LARGE SCALE GENOMIC DNA]</scope>
    <source>
        <strain evidence="1 2">H1</strain>
    </source>
</reference>
<organism evidence="1 2">
    <name type="scientific">Azohydromonas lata</name>
    <dbReference type="NCBI Taxonomy" id="45677"/>
    <lineage>
        <taxon>Bacteria</taxon>
        <taxon>Pseudomonadati</taxon>
        <taxon>Pseudomonadota</taxon>
        <taxon>Betaproteobacteria</taxon>
        <taxon>Burkholderiales</taxon>
        <taxon>Sphaerotilaceae</taxon>
        <taxon>Azohydromonas</taxon>
    </lineage>
</organism>
<evidence type="ECO:0000313" key="2">
    <source>
        <dbReference type="Proteomes" id="UP001293718"/>
    </source>
</evidence>
<dbReference type="Proteomes" id="UP001293718">
    <property type="component" value="Unassembled WGS sequence"/>
</dbReference>
<name>A0ABU5IG14_9BURK</name>
<sequence length="79" mass="8281">MEISCPLSAATPGLWLAHSRPGNVRGCMREGVADKETVDGVGSLRITPLEGAAGEAGARIFEAGCFRLARKKSCPPKRA</sequence>
<comment type="caution">
    <text evidence="1">The sequence shown here is derived from an EMBL/GenBank/DDBJ whole genome shotgun (WGS) entry which is preliminary data.</text>
</comment>
<gene>
    <name evidence="1" type="ORF">SM757_15920</name>
</gene>
<protein>
    <submittedName>
        <fullName evidence="1">Uncharacterized protein</fullName>
    </submittedName>
</protein>
<dbReference type="RefSeq" id="WP_322466244.1">
    <property type="nucleotide sequence ID" value="NZ_JAXOJX010000025.1"/>
</dbReference>
<dbReference type="EMBL" id="JAXOJX010000025">
    <property type="protein sequence ID" value="MDZ5458066.1"/>
    <property type="molecule type" value="Genomic_DNA"/>
</dbReference>
<evidence type="ECO:0000313" key="1">
    <source>
        <dbReference type="EMBL" id="MDZ5458066.1"/>
    </source>
</evidence>
<accession>A0ABU5IG14</accession>